<dbReference type="Proteomes" id="UP001162162">
    <property type="component" value="Unassembled WGS sequence"/>
</dbReference>
<proteinExistence type="predicted"/>
<evidence type="ECO:0000256" key="1">
    <source>
        <dbReference type="SAM" id="MobiDB-lite"/>
    </source>
</evidence>
<sequence length="137" mass="15621">MEKKKIDPGWNDPPMLNYNASNPPPKSRITNKRVAFPLSGNATQTFGASNAPNVFRFTPRLADIPVAQKSDLLQEEILEKVKVNFNKLLENKDPRNDIYLFSNYLVQNNNDSAHMLKEKLLGEFKDTCNEWLSGIKI</sequence>
<gene>
    <name evidence="2" type="ORF">NQ318_012859</name>
</gene>
<reference evidence="2" key="1">
    <citation type="journal article" date="2023" name="Insect Mol. Biol.">
        <title>Genome sequencing provides insights into the evolution of gene families encoding plant cell wall-degrading enzymes in longhorned beetles.</title>
        <authorList>
            <person name="Shin N.R."/>
            <person name="Okamura Y."/>
            <person name="Kirsch R."/>
            <person name="Pauchet Y."/>
        </authorList>
    </citation>
    <scope>NUCLEOTIDE SEQUENCE</scope>
    <source>
        <strain evidence="2">AMC_N1</strain>
    </source>
</reference>
<evidence type="ECO:0000313" key="2">
    <source>
        <dbReference type="EMBL" id="KAJ8949111.1"/>
    </source>
</evidence>
<comment type="caution">
    <text evidence="2">The sequence shown here is derived from an EMBL/GenBank/DDBJ whole genome shotgun (WGS) entry which is preliminary data.</text>
</comment>
<organism evidence="2 3">
    <name type="scientific">Aromia moschata</name>
    <dbReference type="NCBI Taxonomy" id="1265417"/>
    <lineage>
        <taxon>Eukaryota</taxon>
        <taxon>Metazoa</taxon>
        <taxon>Ecdysozoa</taxon>
        <taxon>Arthropoda</taxon>
        <taxon>Hexapoda</taxon>
        <taxon>Insecta</taxon>
        <taxon>Pterygota</taxon>
        <taxon>Neoptera</taxon>
        <taxon>Endopterygota</taxon>
        <taxon>Coleoptera</taxon>
        <taxon>Polyphaga</taxon>
        <taxon>Cucujiformia</taxon>
        <taxon>Chrysomeloidea</taxon>
        <taxon>Cerambycidae</taxon>
        <taxon>Cerambycinae</taxon>
        <taxon>Callichromatini</taxon>
        <taxon>Aromia</taxon>
    </lineage>
</organism>
<keyword evidence="3" id="KW-1185">Reference proteome</keyword>
<evidence type="ECO:0000313" key="3">
    <source>
        <dbReference type="Proteomes" id="UP001162162"/>
    </source>
</evidence>
<dbReference type="EMBL" id="JAPWTK010000123">
    <property type="protein sequence ID" value="KAJ8949111.1"/>
    <property type="molecule type" value="Genomic_DNA"/>
</dbReference>
<protein>
    <submittedName>
        <fullName evidence="2">Uncharacterized protein</fullName>
    </submittedName>
</protein>
<accession>A0AAV8YCB8</accession>
<dbReference type="AlphaFoldDB" id="A0AAV8YCB8"/>
<name>A0AAV8YCB8_9CUCU</name>
<feature type="region of interest" description="Disordered" evidence="1">
    <location>
        <begin position="1"/>
        <end position="27"/>
    </location>
</feature>